<reference evidence="3" key="1">
    <citation type="journal article" date="2019" name="Int. J. Syst. Evol. Microbiol.">
        <title>The Global Catalogue of Microorganisms (GCM) 10K type strain sequencing project: providing services to taxonomists for standard genome sequencing and annotation.</title>
        <authorList>
            <consortium name="The Broad Institute Genomics Platform"/>
            <consortium name="The Broad Institute Genome Sequencing Center for Infectious Disease"/>
            <person name="Wu L."/>
            <person name="Ma J."/>
        </authorList>
    </citation>
    <scope>NUCLEOTIDE SEQUENCE [LARGE SCALE GENOMIC DNA]</scope>
    <source>
        <strain evidence="3">TBRC 5832</strain>
    </source>
</reference>
<dbReference type="SMART" id="SM00530">
    <property type="entry name" value="HTH_XRE"/>
    <property type="match status" value="1"/>
</dbReference>
<evidence type="ECO:0000259" key="1">
    <source>
        <dbReference type="PROSITE" id="PS50943"/>
    </source>
</evidence>
<dbReference type="Pfam" id="PF13560">
    <property type="entry name" value="HTH_31"/>
    <property type="match status" value="1"/>
</dbReference>
<feature type="domain" description="HTH cro/C1-type" evidence="1">
    <location>
        <begin position="15"/>
        <end position="70"/>
    </location>
</feature>
<evidence type="ECO:0000313" key="3">
    <source>
        <dbReference type="Proteomes" id="UP001595867"/>
    </source>
</evidence>
<name>A0ABV8J0M9_9ACTN</name>
<dbReference type="PROSITE" id="PS50943">
    <property type="entry name" value="HTH_CROC1"/>
    <property type="match status" value="1"/>
</dbReference>
<dbReference type="Proteomes" id="UP001595867">
    <property type="component" value="Unassembled WGS sequence"/>
</dbReference>
<organism evidence="2 3">
    <name type="scientific">Actinoplanes subglobosus</name>
    <dbReference type="NCBI Taxonomy" id="1547892"/>
    <lineage>
        <taxon>Bacteria</taxon>
        <taxon>Bacillati</taxon>
        <taxon>Actinomycetota</taxon>
        <taxon>Actinomycetes</taxon>
        <taxon>Micromonosporales</taxon>
        <taxon>Micromonosporaceae</taxon>
        <taxon>Actinoplanes</taxon>
    </lineage>
</organism>
<accession>A0ABV8J0M9</accession>
<proteinExistence type="predicted"/>
<comment type="caution">
    <text evidence="2">The sequence shown here is derived from an EMBL/GenBank/DDBJ whole genome shotgun (WGS) entry which is preliminary data.</text>
</comment>
<sequence length="402" mass="43090">MTPRPNGDPRIGERIRARRLLRGWSIRFAASRAGISHATWSRVERGRQAADNRFTLADIATALDCAPAELTGVPVPAADRDVVTAHAHVNDIRHALVDIDLSEPAVPSSTPVGELARTVALADGLRQACDYAGAARLLPGLLRDLHAETPGPDRRTALRLLVEATFLASSVLRNLGRPADAWLGAERCRDAADATDDQLLRGYAAYARACAASGCGSYQRGLTLAERAIDELRPHFARPGTAEMLGSLMLVCAVAARGSGRPDDSRGWSAEAADLAARTGETSTLSLYFGPANVAIWQIGIEADGGDPGRAAEIARTTDPAALPYGFRQVFLYADTARALARIRGRDREAVRFLLAAERVAPQHVHTSPITRETARMLLDRSHRNAAGTDLRGLAERLQLAA</sequence>
<dbReference type="Gene3D" id="1.10.260.40">
    <property type="entry name" value="lambda repressor-like DNA-binding domains"/>
    <property type="match status" value="1"/>
</dbReference>
<dbReference type="SUPFAM" id="SSF47413">
    <property type="entry name" value="lambda repressor-like DNA-binding domains"/>
    <property type="match status" value="1"/>
</dbReference>
<evidence type="ECO:0000313" key="2">
    <source>
        <dbReference type="EMBL" id="MFC4070124.1"/>
    </source>
</evidence>
<dbReference type="InterPro" id="IPR010982">
    <property type="entry name" value="Lambda_DNA-bd_dom_sf"/>
</dbReference>
<dbReference type="RefSeq" id="WP_378071013.1">
    <property type="nucleotide sequence ID" value="NZ_JBHSBL010000024.1"/>
</dbReference>
<protein>
    <submittedName>
        <fullName evidence="2">Helix-turn-helix domain-containing protein</fullName>
    </submittedName>
</protein>
<dbReference type="CDD" id="cd00093">
    <property type="entry name" value="HTH_XRE"/>
    <property type="match status" value="1"/>
</dbReference>
<gene>
    <name evidence="2" type="ORF">ACFO0C_34785</name>
</gene>
<keyword evidence="3" id="KW-1185">Reference proteome</keyword>
<dbReference type="EMBL" id="JBHSBL010000024">
    <property type="protein sequence ID" value="MFC4070124.1"/>
    <property type="molecule type" value="Genomic_DNA"/>
</dbReference>
<dbReference type="InterPro" id="IPR001387">
    <property type="entry name" value="Cro/C1-type_HTH"/>
</dbReference>